<proteinExistence type="predicted"/>
<evidence type="ECO:0008006" key="3">
    <source>
        <dbReference type="Google" id="ProtNLM"/>
    </source>
</evidence>
<sequence>MSGYQVDVDFLRETVLKLQGITDAMEGKRQIADYQTGLSRAQLGSPDFLEADSLHGAHVEMQTSLKAMVEILGGMLQEVTDRTEQVHRRYLEQEQGTTAGFGRTA</sequence>
<evidence type="ECO:0000313" key="1">
    <source>
        <dbReference type="EMBL" id="RAG85805.1"/>
    </source>
</evidence>
<dbReference type="EMBL" id="QKYN01000037">
    <property type="protein sequence ID" value="RAG85805.1"/>
    <property type="molecule type" value="Genomic_DNA"/>
</dbReference>
<evidence type="ECO:0000313" key="2">
    <source>
        <dbReference type="Proteomes" id="UP000248889"/>
    </source>
</evidence>
<accession>A0A2X0K950</accession>
<protein>
    <recommendedName>
        <fullName evidence="3">WXG100 family type VII secretion target</fullName>
    </recommendedName>
</protein>
<keyword evidence="2" id="KW-1185">Reference proteome</keyword>
<comment type="caution">
    <text evidence="1">The sequence shown here is derived from an EMBL/GenBank/DDBJ whole genome shotgun (WGS) entry which is preliminary data.</text>
</comment>
<reference evidence="1 2" key="1">
    <citation type="submission" date="2018-06" db="EMBL/GenBank/DDBJ databases">
        <title>Streptacidiphilus pinicola sp. nov., isolated from pine grove soil.</title>
        <authorList>
            <person name="Roh S.G."/>
            <person name="Park S."/>
            <person name="Kim M.-K."/>
            <person name="Yun B.-R."/>
            <person name="Park J."/>
            <person name="Kim M.J."/>
            <person name="Kim Y.S."/>
            <person name="Kim S.B."/>
        </authorList>
    </citation>
    <scope>NUCLEOTIDE SEQUENCE [LARGE SCALE GENOMIC DNA]</scope>
    <source>
        <strain evidence="1 2">MMS16-CNU450</strain>
    </source>
</reference>
<name>A0A2X0K950_9ACTN</name>
<dbReference type="Proteomes" id="UP000248889">
    <property type="component" value="Unassembled WGS sequence"/>
</dbReference>
<dbReference type="AlphaFoldDB" id="A0A2X0K950"/>
<dbReference type="RefSeq" id="WP_111500507.1">
    <property type="nucleotide sequence ID" value="NZ_QKYN01000037.1"/>
</dbReference>
<dbReference type="OrthoDB" id="3854115at2"/>
<gene>
    <name evidence="1" type="ORF">DN069_09870</name>
</gene>
<organism evidence="1 2">
    <name type="scientific">Streptacidiphilus pinicola</name>
    <dbReference type="NCBI Taxonomy" id="2219663"/>
    <lineage>
        <taxon>Bacteria</taxon>
        <taxon>Bacillati</taxon>
        <taxon>Actinomycetota</taxon>
        <taxon>Actinomycetes</taxon>
        <taxon>Kitasatosporales</taxon>
        <taxon>Streptomycetaceae</taxon>
        <taxon>Streptacidiphilus</taxon>
    </lineage>
</organism>